<feature type="region of interest" description="Disordered" evidence="1">
    <location>
        <begin position="1"/>
        <end position="91"/>
    </location>
</feature>
<evidence type="ECO:0000256" key="1">
    <source>
        <dbReference type="SAM" id="MobiDB-lite"/>
    </source>
</evidence>
<accession>A0A136JHY4</accession>
<feature type="region of interest" description="Disordered" evidence="1">
    <location>
        <begin position="119"/>
        <end position="161"/>
    </location>
</feature>
<dbReference type="AlphaFoldDB" id="A0A136JHY4"/>
<dbReference type="STRING" id="196109.A0A136JHY4"/>
<feature type="compositionally biased region" description="Acidic residues" evidence="1">
    <location>
        <begin position="140"/>
        <end position="149"/>
    </location>
</feature>
<sequence length="202" mass="21875">MPPSSSRRGLLSDTKRDHHSSGSSRAAGPSTSSLPSATPQRKSNKRDRDAGEYGESSTTSGDLPDYEPPSFPLDARARKALSELSSNQDTAGYASQLAASLDKLSDGVRDINDAYTERRTKLRNHQSRRRAAASGTQQQPEEEDEDAAADGEKKAPERAEEKAVMFLKDEVPGLSEQIEAAVREVIDMQTALEDGQTALRDA</sequence>
<proteinExistence type="predicted"/>
<feature type="compositionally biased region" description="Basic and acidic residues" evidence="1">
    <location>
        <begin position="150"/>
        <end position="161"/>
    </location>
</feature>
<feature type="compositionally biased region" description="Basic residues" evidence="1">
    <location>
        <begin position="120"/>
        <end position="131"/>
    </location>
</feature>
<evidence type="ECO:0000313" key="2">
    <source>
        <dbReference type="EMBL" id="KXJ96762.1"/>
    </source>
</evidence>
<reference evidence="3" key="1">
    <citation type="submission" date="2016-02" db="EMBL/GenBank/DDBJ databases">
        <title>Draft genome sequence of Microdochium bolleyi, a fungal endophyte of beachgrass.</title>
        <authorList>
            <consortium name="DOE Joint Genome Institute"/>
            <person name="David A.S."/>
            <person name="May G."/>
            <person name="Haridas S."/>
            <person name="Lim J."/>
            <person name="Wang M."/>
            <person name="Labutti K."/>
            <person name="Lipzen A."/>
            <person name="Barry K."/>
            <person name="Grigoriev I.V."/>
        </authorList>
    </citation>
    <scope>NUCLEOTIDE SEQUENCE [LARGE SCALE GENOMIC DNA]</scope>
    <source>
        <strain evidence="3">J235TASD1</strain>
    </source>
</reference>
<dbReference type="InParanoid" id="A0A136JHY4"/>
<organism evidence="2 3">
    <name type="scientific">Microdochium bolleyi</name>
    <dbReference type="NCBI Taxonomy" id="196109"/>
    <lineage>
        <taxon>Eukaryota</taxon>
        <taxon>Fungi</taxon>
        <taxon>Dikarya</taxon>
        <taxon>Ascomycota</taxon>
        <taxon>Pezizomycotina</taxon>
        <taxon>Sordariomycetes</taxon>
        <taxon>Xylariomycetidae</taxon>
        <taxon>Xylariales</taxon>
        <taxon>Microdochiaceae</taxon>
        <taxon>Microdochium</taxon>
    </lineage>
</organism>
<dbReference type="OrthoDB" id="26899at2759"/>
<protein>
    <submittedName>
        <fullName evidence="2">Uncharacterized protein</fullName>
    </submittedName>
</protein>
<feature type="compositionally biased region" description="Polar residues" evidence="1">
    <location>
        <begin position="21"/>
        <end position="41"/>
    </location>
</feature>
<gene>
    <name evidence="2" type="ORF">Micbo1qcDRAFT_155394</name>
</gene>
<dbReference type="EMBL" id="KQ964245">
    <property type="protein sequence ID" value="KXJ96762.1"/>
    <property type="molecule type" value="Genomic_DNA"/>
</dbReference>
<keyword evidence="3" id="KW-1185">Reference proteome</keyword>
<evidence type="ECO:0000313" key="3">
    <source>
        <dbReference type="Proteomes" id="UP000070501"/>
    </source>
</evidence>
<name>A0A136JHY4_9PEZI</name>
<dbReference type="Proteomes" id="UP000070501">
    <property type="component" value="Unassembled WGS sequence"/>
</dbReference>
<feature type="non-terminal residue" evidence="2">
    <location>
        <position position="202"/>
    </location>
</feature>